<evidence type="ECO:0000313" key="1">
    <source>
        <dbReference type="EMBL" id="KAH3781422.1"/>
    </source>
</evidence>
<organism evidence="1 2">
    <name type="scientific">Dreissena polymorpha</name>
    <name type="common">Zebra mussel</name>
    <name type="synonym">Mytilus polymorpha</name>
    <dbReference type="NCBI Taxonomy" id="45954"/>
    <lineage>
        <taxon>Eukaryota</taxon>
        <taxon>Metazoa</taxon>
        <taxon>Spiralia</taxon>
        <taxon>Lophotrochozoa</taxon>
        <taxon>Mollusca</taxon>
        <taxon>Bivalvia</taxon>
        <taxon>Autobranchia</taxon>
        <taxon>Heteroconchia</taxon>
        <taxon>Euheterodonta</taxon>
        <taxon>Imparidentia</taxon>
        <taxon>Neoheterodontei</taxon>
        <taxon>Myida</taxon>
        <taxon>Dreissenoidea</taxon>
        <taxon>Dreissenidae</taxon>
        <taxon>Dreissena</taxon>
    </lineage>
</organism>
<reference evidence="1" key="2">
    <citation type="submission" date="2020-11" db="EMBL/GenBank/DDBJ databases">
        <authorList>
            <person name="McCartney M.A."/>
            <person name="Auch B."/>
            <person name="Kono T."/>
            <person name="Mallez S."/>
            <person name="Becker A."/>
            <person name="Gohl D.M."/>
            <person name="Silverstein K.A.T."/>
            <person name="Koren S."/>
            <person name="Bechman K.B."/>
            <person name="Herman A."/>
            <person name="Abrahante J.E."/>
            <person name="Garbe J."/>
        </authorList>
    </citation>
    <scope>NUCLEOTIDE SEQUENCE</scope>
    <source>
        <strain evidence="1">Duluth1</strain>
        <tissue evidence="1">Whole animal</tissue>
    </source>
</reference>
<accession>A0A9D4EJE4</accession>
<sequence length="83" mass="9550">MCVDVKDPGLTQLIQSLSYGGRFTVNRLNCDWRMMSALFRTISMQQRYLDSVERDSLSARTVDTEFNKLSPSRELWSAVLSVQ</sequence>
<keyword evidence="2" id="KW-1185">Reference proteome</keyword>
<protein>
    <submittedName>
        <fullName evidence="1">Uncharacterized protein</fullName>
    </submittedName>
</protein>
<gene>
    <name evidence="1" type="ORF">DPMN_159249</name>
</gene>
<proteinExistence type="predicted"/>
<dbReference type="AlphaFoldDB" id="A0A9D4EJE4"/>
<evidence type="ECO:0000313" key="2">
    <source>
        <dbReference type="Proteomes" id="UP000828390"/>
    </source>
</evidence>
<comment type="caution">
    <text evidence="1">The sequence shown here is derived from an EMBL/GenBank/DDBJ whole genome shotgun (WGS) entry which is preliminary data.</text>
</comment>
<name>A0A9D4EJE4_DREPO</name>
<dbReference type="Proteomes" id="UP000828390">
    <property type="component" value="Unassembled WGS sequence"/>
</dbReference>
<reference evidence="1" key="1">
    <citation type="journal article" date="2019" name="bioRxiv">
        <title>The Genome of the Zebra Mussel, Dreissena polymorpha: A Resource for Invasive Species Research.</title>
        <authorList>
            <person name="McCartney M.A."/>
            <person name="Auch B."/>
            <person name="Kono T."/>
            <person name="Mallez S."/>
            <person name="Zhang Y."/>
            <person name="Obille A."/>
            <person name="Becker A."/>
            <person name="Abrahante J.E."/>
            <person name="Garbe J."/>
            <person name="Badalamenti J.P."/>
            <person name="Herman A."/>
            <person name="Mangelson H."/>
            <person name="Liachko I."/>
            <person name="Sullivan S."/>
            <person name="Sone E.D."/>
            <person name="Koren S."/>
            <person name="Silverstein K.A.T."/>
            <person name="Beckman K.B."/>
            <person name="Gohl D.M."/>
        </authorList>
    </citation>
    <scope>NUCLEOTIDE SEQUENCE</scope>
    <source>
        <strain evidence="1">Duluth1</strain>
        <tissue evidence="1">Whole animal</tissue>
    </source>
</reference>
<dbReference type="EMBL" id="JAIWYP010000008">
    <property type="protein sequence ID" value="KAH3781422.1"/>
    <property type="molecule type" value="Genomic_DNA"/>
</dbReference>